<gene>
    <name evidence="1" type="ORF">AYI69_g10885</name>
</gene>
<evidence type="ECO:0000313" key="2">
    <source>
        <dbReference type="Proteomes" id="UP000187429"/>
    </source>
</evidence>
<dbReference type="Proteomes" id="UP000187429">
    <property type="component" value="Unassembled WGS sequence"/>
</dbReference>
<protein>
    <submittedName>
        <fullName evidence="1">Uncharacterized protein</fullName>
    </submittedName>
</protein>
<evidence type="ECO:0000313" key="1">
    <source>
        <dbReference type="EMBL" id="OMJ08928.1"/>
    </source>
</evidence>
<dbReference type="AlphaFoldDB" id="A0A1R1X2R5"/>
<name>A0A1R1X2R5_9FUNG</name>
<accession>A0A1R1X2R5</accession>
<proteinExistence type="predicted"/>
<dbReference type="EMBL" id="LSSM01007238">
    <property type="protein sequence ID" value="OMJ08928.1"/>
    <property type="molecule type" value="Genomic_DNA"/>
</dbReference>
<keyword evidence="2" id="KW-1185">Reference proteome</keyword>
<organism evidence="1 2">
    <name type="scientific">Smittium culicis</name>
    <dbReference type="NCBI Taxonomy" id="133412"/>
    <lineage>
        <taxon>Eukaryota</taxon>
        <taxon>Fungi</taxon>
        <taxon>Fungi incertae sedis</taxon>
        <taxon>Zoopagomycota</taxon>
        <taxon>Kickxellomycotina</taxon>
        <taxon>Harpellomycetes</taxon>
        <taxon>Harpellales</taxon>
        <taxon>Legeriomycetaceae</taxon>
        <taxon>Smittium</taxon>
    </lineage>
</organism>
<sequence length="233" mass="26463">MKYDQIIKLSPVRSQEDCTSDQVLVAGNELVKEAENSYLEFFNALLDRHLFDAHIGIYNVDSFCSDIEADYMCENPPIISDCHSIRDDTQKCQKAFNGVNLNYIISHVITRVLNSAENQIDTITQFRDNYDIISDDGINKKFAGQFSDLYDAIDFTINSLSVIQTHLKNLNVDKAEKILKLGRFCMGEQGGVMSEMDRSINCAYLAELVAKEISELIGYSAKQYLEIKNRSKQ</sequence>
<reference evidence="2" key="1">
    <citation type="submission" date="2017-01" db="EMBL/GenBank/DDBJ databases">
        <authorList>
            <person name="Wang Y."/>
            <person name="White M."/>
            <person name="Kvist S."/>
            <person name="Moncalvo J.-M."/>
        </authorList>
    </citation>
    <scope>NUCLEOTIDE SEQUENCE [LARGE SCALE GENOMIC DNA]</scope>
    <source>
        <strain evidence="2">ID-206-W2</strain>
    </source>
</reference>
<comment type="caution">
    <text evidence="1">The sequence shown here is derived from an EMBL/GenBank/DDBJ whole genome shotgun (WGS) entry which is preliminary data.</text>
</comment>